<dbReference type="KEGG" id="sof:NCTC11214_03400"/>
<dbReference type="PANTHER" id="PTHR43867:SF2">
    <property type="entry name" value="CELLULOSE SYNTHASE CATALYTIC SUBUNIT A [UDP-FORMING]"/>
    <property type="match status" value="1"/>
</dbReference>
<keyword evidence="5" id="KW-0472">Membrane</keyword>
<evidence type="ECO:0000256" key="1">
    <source>
        <dbReference type="ARBA" id="ARBA00004141"/>
    </source>
</evidence>
<evidence type="ECO:0000256" key="3">
    <source>
        <dbReference type="ARBA" id="ARBA00022679"/>
    </source>
</evidence>
<dbReference type="AlphaFoldDB" id="A0A3S4FRC7"/>
<dbReference type="GO" id="GO:0016758">
    <property type="term" value="F:hexosyltransferase activity"/>
    <property type="evidence" value="ECO:0007669"/>
    <property type="project" value="TreeGrafter"/>
</dbReference>
<feature type="transmembrane region" description="Helical" evidence="5">
    <location>
        <begin position="142"/>
        <end position="160"/>
    </location>
</feature>
<evidence type="ECO:0000256" key="2">
    <source>
        <dbReference type="ARBA" id="ARBA00022676"/>
    </source>
</evidence>
<dbReference type="GO" id="GO:0005886">
    <property type="term" value="C:plasma membrane"/>
    <property type="evidence" value="ECO:0007669"/>
    <property type="project" value="TreeGrafter"/>
</dbReference>
<keyword evidence="4 5" id="KW-1133">Transmembrane helix</keyword>
<dbReference type="EMBL" id="LR134117">
    <property type="protein sequence ID" value="VDZ60407.1"/>
    <property type="molecule type" value="Genomic_DNA"/>
</dbReference>
<gene>
    <name evidence="6" type="ORF">NCTC11214_03400</name>
</gene>
<dbReference type="Proteomes" id="UP000281391">
    <property type="component" value="Chromosome"/>
</dbReference>
<dbReference type="PANTHER" id="PTHR43867">
    <property type="entry name" value="CELLULOSE SYNTHASE CATALYTIC SUBUNIT A [UDP-FORMING]"/>
    <property type="match status" value="1"/>
</dbReference>
<proteinExistence type="predicted"/>
<comment type="subcellular location">
    <subcellularLocation>
        <location evidence="1">Membrane</location>
        <topology evidence="1">Multi-pass membrane protein</topology>
    </subcellularLocation>
</comment>
<dbReference type="InterPro" id="IPR050321">
    <property type="entry name" value="Glycosyltr_2/OpgH_subfam"/>
</dbReference>
<keyword evidence="2" id="KW-0328">Glycosyltransferase</keyword>
<keyword evidence="3" id="KW-0808">Transferase</keyword>
<organism evidence="6 7">
    <name type="scientific">Serratia odorifera</name>
    <dbReference type="NCBI Taxonomy" id="618"/>
    <lineage>
        <taxon>Bacteria</taxon>
        <taxon>Pseudomonadati</taxon>
        <taxon>Pseudomonadota</taxon>
        <taxon>Gammaproteobacteria</taxon>
        <taxon>Enterobacterales</taxon>
        <taxon>Yersiniaceae</taxon>
        <taxon>Serratia</taxon>
    </lineage>
</organism>
<protein>
    <submittedName>
        <fullName evidence="6">Uncharacterized protein</fullName>
    </submittedName>
</protein>
<keyword evidence="5" id="KW-0812">Transmembrane</keyword>
<reference evidence="6 7" key="1">
    <citation type="submission" date="2018-12" db="EMBL/GenBank/DDBJ databases">
        <authorList>
            <consortium name="Pathogen Informatics"/>
        </authorList>
    </citation>
    <scope>NUCLEOTIDE SEQUENCE [LARGE SCALE GENOMIC DNA]</scope>
    <source>
        <strain evidence="6 7">NCTC11214</strain>
    </source>
</reference>
<feature type="transmembrane region" description="Helical" evidence="5">
    <location>
        <begin position="120"/>
        <end position="136"/>
    </location>
</feature>
<evidence type="ECO:0000256" key="5">
    <source>
        <dbReference type="SAM" id="Phobius"/>
    </source>
</evidence>
<sequence length="256" mass="29403">MASDIYQDLFGEGSFVGKGIYDVDVFSHSLKGTCPENLVLSHDLLEGCYARSGLLSDVLLYEQYPSNYLVDVARRSRWIRGDWQLVNWLLPRVATEGGTRVANPLSALSRWKLFDNLRRSLVAPSLLILLFCGFVWLPDTRYWLAVFLLILLLPTALALLQDVMRKPARRPMLQHGRLALQGALRRLSQVGLRLATLPHETAYSLQAIGITLWRLLVSRRKLQEWTSFDQTQTRLRVTWENVYRTMWFNPFAGCCC</sequence>
<name>A0A3S4FRC7_SEROD</name>
<accession>A0A3S4FRC7</accession>
<evidence type="ECO:0000313" key="7">
    <source>
        <dbReference type="Proteomes" id="UP000281391"/>
    </source>
</evidence>
<evidence type="ECO:0000313" key="6">
    <source>
        <dbReference type="EMBL" id="VDZ60407.1"/>
    </source>
</evidence>
<evidence type="ECO:0000256" key="4">
    <source>
        <dbReference type="ARBA" id="ARBA00022989"/>
    </source>
</evidence>